<feature type="chain" id="PRO_5001718035" description="Secreted protein" evidence="1">
    <location>
        <begin position="24"/>
        <end position="99"/>
    </location>
</feature>
<feature type="signal peptide" evidence="1">
    <location>
        <begin position="1"/>
        <end position="23"/>
    </location>
</feature>
<dbReference type="RefSeq" id="WP_038609621.1">
    <property type="nucleotide sequence ID" value="NZ_CP009048.1"/>
</dbReference>
<evidence type="ECO:0000256" key="1">
    <source>
        <dbReference type="SAM" id="SignalP"/>
    </source>
</evidence>
<dbReference type="OrthoDB" id="7024535at2"/>
<dbReference type="EMBL" id="CP009048">
    <property type="protein sequence ID" value="AIL61172.1"/>
    <property type="molecule type" value="Genomic_DNA"/>
</dbReference>
<protein>
    <recommendedName>
        <fullName evidence="4">Secreted protein</fullName>
    </recommendedName>
</protein>
<sequence>MRVQSLLALAATSALLLPLSATAGKLPADYQATCVAQAQKQQGVTKDKAEAHCSCAAKVLEKNLSDEQIKDLDTLQDGVNATLMENTRKQVAAACAPKK</sequence>
<evidence type="ECO:0000313" key="2">
    <source>
        <dbReference type="EMBL" id="AIL61172.1"/>
    </source>
</evidence>
<evidence type="ECO:0000313" key="3">
    <source>
        <dbReference type="Proteomes" id="UP000028931"/>
    </source>
</evidence>
<evidence type="ECO:0008006" key="4">
    <source>
        <dbReference type="Google" id="ProtNLM"/>
    </source>
</evidence>
<gene>
    <name evidence="2" type="ORF">PSAKL28_19500</name>
</gene>
<organism evidence="2 3">
    <name type="scientific">Pseudomonas alkylphenolica</name>
    <dbReference type="NCBI Taxonomy" id="237609"/>
    <lineage>
        <taxon>Bacteria</taxon>
        <taxon>Pseudomonadati</taxon>
        <taxon>Pseudomonadota</taxon>
        <taxon>Gammaproteobacteria</taxon>
        <taxon>Pseudomonadales</taxon>
        <taxon>Pseudomonadaceae</taxon>
        <taxon>Pseudomonas</taxon>
    </lineage>
</organism>
<proteinExistence type="predicted"/>
<accession>A0A077F6P6</accession>
<dbReference type="HOGENOM" id="CLU_153225_1_1_6"/>
<dbReference type="Proteomes" id="UP000028931">
    <property type="component" value="Chromosome"/>
</dbReference>
<name>A0A077F6P6_9PSED</name>
<dbReference type="AlphaFoldDB" id="A0A077F6P6"/>
<reference evidence="2 3" key="1">
    <citation type="submission" date="2014-07" db="EMBL/GenBank/DDBJ databases">
        <authorList>
            <person name="Lee K."/>
            <person name="Lim J.Y."/>
            <person name="Hwang I."/>
        </authorList>
    </citation>
    <scope>NUCLEOTIDE SEQUENCE [LARGE SCALE GENOMIC DNA]</scope>
    <source>
        <strain evidence="2 3">KL28</strain>
    </source>
</reference>
<dbReference type="KEGG" id="palk:PSAKL28_19500"/>
<keyword evidence="1" id="KW-0732">Signal</keyword>